<gene>
    <name evidence="2" type="ORF">C1SCF055_LOCUS16372</name>
</gene>
<reference evidence="3 4" key="2">
    <citation type="submission" date="2024-05" db="EMBL/GenBank/DDBJ databases">
        <authorList>
            <person name="Chen Y."/>
            <person name="Shah S."/>
            <person name="Dougan E. K."/>
            <person name="Thang M."/>
            <person name="Chan C."/>
        </authorList>
    </citation>
    <scope>NUCLEOTIDE SEQUENCE [LARGE SCALE GENOMIC DNA]</scope>
</reference>
<dbReference type="EMBL" id="CAMXCT010001352">
    <property type="protein sequence ID" value="CAI3989286.1"/>
    <property type="molecule type" value="Genomic_DNA"/>
</dbReference>
<dbReference type="AlphaFoldDB" id="A0A9P1FV39"/>
<dbReference type="EMBL" id="CAMXCT030001352">
    <property type="protein sequence ID" value="CAL4776598.1"/>
    <property type="molecule type" value="Genomic_DNA"/>
</dbReference>
<reference evidence="2" key="1">
    <citation type="submission" date="2022-10" db="EMBL/GenBank/DDBJ databases">
        <authorList>
            <person name="Chen Y."/>
            <person name="Dougan E. K."/>
            <person name="Chan C."/>
            <person name="Rhodes N."/>
            <person name="Thang M."/>
        </authorList>
    </citation>
    <scope>NUCLEOTIDE SEQUENCE</scope>
</reference>
<dbReference type="SUPFAM" id="SSF51197">
    <property type="entry name" value="Clavaminate synthase-like"/>
    <property type="match status" value="1"/>
</dbReference>
<name>A0A9P1FV39_9DINO</name>
<protein>
    <submittedName>
        <fullName evidence="3">Phytanoyl-CoA dioxygenase</fullName>
    </submittedName>
</protein>
<keyword evidence="3" id="KW-0223">Dioxygenase</keyword>
<dbReference type="PANTHER" id="PTHR20883:SF49">
    <property type="entry name" value="PHYTANOYL-COA DIOXYGENASE"/>
    <property type="match status" value="1"/>
</dbReference>
<keyword evidence="3" id="KW-0560">Oxidoreductase</keyword>
<dbReference type="InterPro" id="IPR008775">
    <property type="entry name" value="Phytyl_CoA_dOase-like"/>
</dbReference>
<keyword evidence="4" id="KW-1185">Reference proteome</keyword>
<dbReference type="Pfam" id="PF05721">
    <property type="entry name" value="PhyH"/>
    <property type="match status" value="1"/>
</dbReference>
<accession>A0A9P1FV39</accession>
<dbReference type="GO" id="GO:0051213">
    <property type="term" value="F:dioxygenase activity"/>
    <property type="evidence" value="ECO:0007669"/>
    <property type="project" value="UniProtKB-KW"/>
</dbReference>
<dbReference type="OrthoDB" id="445007at2759"/>
<evidence type="ECO:0000313" key="2">
    <source>
        <dbReference type="EMBL" id="CAI3989286.1"/>
    </source>
</evidence>
<comment type="caution">
    <text evidence="2">The sequence shown here is derived from an EMBL/GenBank/DDBJ whole genome shotgun (WGS) entry which is preliminary data.</text>
</comment>
<evidence type="ECO:0000313" key="4">
    <source>
        <dbReference type="Proteomes" id="UP001152797"/>
    </source>
</evidence>
<evidence type="ECO:0000256" key="1">
    <source>
        <dbReference type="ARBA" id="ARBA00001962"/>
    </source>
</evidence>
<evidence type="ECO:0000313" key="3">
    <source>
        <dbReference type="EMBL" id="CAL4776598.1"/>
    </source>
</evidence>
<organism evidence="2">
    <name type="scientific">Cladocopium goreaui</name>
    <dbReference type="NCBI Taxonomy" id="2562237"/>
    <lineage>
        <taxon>Eukaryota</taxon>
        <taxon>Sar</taxon>
        <taxon>Alveolata</taxon>
        <taxon>Dinophyceae</taxon>
        <taxon>Suessiales</taxon>
        <taxon>Symbiodiniaceae</taxon>
        <taxon>Cladocopium</taxon>
    </lineage>
</organism>
<proteinExistence type="predicted"/>
<comment type="cofactor">
    <cofactor evidence="1">
        <name>Fe cation</name>
        <dbReference type="ChEBI" id="CHEBI:24875"/>
    </cofactor>
</comment>
<dbReference type="EMBL" id="CAMXCT020001352">
    <property type="protein sequence ID" value="CAL1142661.1"/>
    <property type="molecule type" value="Genomic_DNA"/>
</dbReference>
<dbReference type="Gene3D" id="2.60.120.620">
    <property type="entry name" value="q2cbj1_9rhob like domain"/>
    <property type="match status" value="1"/>
</dbReference>
<dbReference type="Proteomes" id="UP001152797">
    <property type="component" value="Unassembled WGS sequence"/>
</dbReference>
<sequence>MTCSCCSFSDQRSRTSCPGRRLGAQLSRSKASLAVPKPSAVHVTAAHRKAYQENGVVHIPGAFGEDWVHYMRDAFQQGMDKPGKYAEFIGKDTTWDTLFGARAKDIEMFQDQVFYQQAAERVPAWLPVFHSHAAHLIAQLMGSARISFFYLHAILKQGGTEQAIPWHQDLPYWKVDGKQIGSVWIALDDMPLAASVRYVQGSHAWGLFRPQHFVDHSSYEGREDLPLLPDVDAMLRQGQAKALAFEVKAGDTLCFDARIVHGSLGNPEARHEHRRVALRFGGDDAVYCNRGGETAIPTPEIDAVHGLRHGDTLNCKAFPQVWP</sequence>
<dbReference type="PANTHER" id="PTHR20883">
    <property type="entry name" value="PHYTANOYL-COA DIOXYGENASE DOMAIN CONTAINING 1"/>
    <property type="match status" value="1"/>
</dbReference>